<evidence type="ECO:0000313" key="3">
    <source>
        <dbReference type="Proteomes" id="UP001153269"/>
    </source>
</evidence>
<dbReference type="Proteomes" id="UP001153269">
    <property type="component" value="Unassembled WGS sequence"/>
</dbReference>
<keyword evidence="3" id="KW-1185">Reference proteome</keyword>
<gene>
    <name evidence="2" type="ORF">PLEPLA_LOCUS1609</name>
</gene>
<sequence length="92" mass="10224">MEEEGGGRMEGGGRKEDGGGGRMEEETQRDVFKLRLNQEESRAAELICDRPWEEIRSADDGWLLLQNNLCLEKEEEITSGKSLEGPEGGAAR</sequence>
<comment type="caution">
    <text evidence="2">The sequence shown here is derived from an EMBL/GenBank/DDBJ whole genome shotgun (WGS) entry which is preliminary data.</text>
</comment>
<feature type="region of interest" description="Disordered" evidence="1">
    <location>
        <begin position="1"/>
        <end position="30"/>
    </location>
</feature>
<name>A0A9N7TJZ8_PLEPL</name>
<organism evidence="2 3">
    <name type="scientific">Pleuronectes platessa</name>
    <name type="common">European plaice</name>
    <dbReference type="NCBI Taxonomy" id="8262"/>
    <lineage>
        <taxon>Eukaryota</taxon>
        <taxon>Metazoa</taxon>
        <taxon>Chordata</taxon>
        <taxon>Craniata</taxon>
        <taxon>Vertebrata</taxon>
        <taxon>Euteleostomi</taxon>
        <taxon>Actinopterygii</taxon>
        <taxon>Neopterygii</taxon>
        <taxon>Teleostei</taxon>
        <taxon>Neoteleostei</taxon>
        <taxon>Acanthomorphata</taxon>
        <taxon>Carangaria</taxon>
        <taxon>Pleuronectiformes</taxon>
        <taxon>Pleuronectoidei</taxon>
        <taxon>Pleuronectidae</taxon>
        <taxon>Pleuronectes</taxon>
    </lineage>
</organism>
<accession>A0A9N7TJZ8</accession>
<protein>
    <submittedName>
        <fullName evidence="2">Uncharacterized protein</fullName>
    </submittedName>
</protein>
<evidence type="ECO:0000256" key="1">
    <source>
        <dbReference type="SAM" id="MobiDB-lite"/>
    </source>
</evidence>
<dbReference type="EMBL" id="CADEAL010000077">
    <property type="protein sequence ID" value="CAB1413906.1"/>
    <property type="molecule type" value="Genomic_DNA"/>
</dbReference>
<proteinExistence type="predicted"/>
<evidence type="ECO:0000313" key="2">
    <source>
        <dbReference type="EMBL" id="CAB1413906.1"/>
    </source>
</evidence>
<reference evidence="2" key="1">
    <citation type="submission" date="2020-03" db="EMBL/GenBank/DDBJ databases">
        <authorList>
            <person name="Weist P."/>
        </authorList>
    </citation>
    <scope>NUCLEOTIDE SEQUENCE</scope>
</reference>
<dbReference type="AlphaFoldDB" id="A0A9N7TJZ8"/>